<dbReference type="AlphaFoldDB" id="A0A0V0SRB1"/>
<reference evidence="1 2" key="1">
    <citation type="submission" date="2015-01" db="EMBL/GenBank/DDBJ databases">
        <title>Evolution of Trichinella species and genotypes.</title>
        <authorList>
            <person name="Korhonen P.K."/>
            <person name="Edoardo P."/>
            <person name="Giuseppe L.R."/>
            <person name="Gasser R.B."/>
        </authorList>
    </citation>
    <scope>NUCLEOTIDE SEQUENCE [LARGE SCALE GENOMIC DNA]</scope>
    <source>
        <strain evidence="1">ISS417</strain>
    </source>
</reference>
<gene>
    <name evidence="1" type="ORF">T05_454</name>
</gene>
<dbReference type="Proteomes" id="UP000055048">
    <property type="component" value="Unassembled WGS sequence"/>
</dbReference>
<proteinExistence type="predicted"/>
<evidence type="ECO:0000313" key="2">
    <source>
        <dbReference type="Proteomes" id="UP000055048"/>
    </source>
</evidence>
<dbReference type="EMBL" id="JYDJ01003496">
    <property type="protein sequence ID" value="KRX29258.1"/>
    <property type="molecule type" value="Genomic_DNA"/>
</dbReference>
<keyword evidence="2" id="KW-1185">Reference proteome</keyword>
<organism evidence="1 2">
    <name type="scientific">Trichinella murrelli</name>
    <dbReference type="NCBI Taxonomy" id="144512"/>
    <lineage>
        <taxon>Eukaryota</taxon>
        <taxon>Metazoa</taxon>
        <taxon>Ecdysozoa</taxon>
        <taxon>Nematoda</taxon>
        <taxon>Enoplea</taxon>
        <taxon>Dorylaimia</taxon>
        <taxon>Trichinellida</taxon>
        <taxon>Trichinellidae</taxon>
        <taxon>Trichinella</taxon>
    </lineage>
</organism>
<sequence length="31" mass="3762">MNRKFLGFSLSNLIQMWRQTLNQGAFRRNYA</sequence>
<accession>A0A0V0SRB1</accession>
<protein>
    <submittedName>
        <fullName evidence="1">Uncharacterized protein</fullName>
    </submittedName>
</protein>
<evidence type="ECO:0000313" key="1">
    <source>
        <dbReference type="EMBL" id="KRX29258.1"/>
    </source>
</evidence>
<name>A0A0V0SRB1_9BILA</name>
<comment type="caution">
    <text evidence="1">The sequence shown here is derived from an EMBL/GenBank/DDBJ whole genome shotgun (WGS) entry which is preliminary data.</text>
</comment>